<evidence type="ECO:0000256" key="9">
    <source>
        <dbReference type="ARBA" id="ARBA00023224"/>
    </source>
</evidence>
<feature type="transmembrane region" description="Helical" evidence="10">
    <location>
        <begin position="290"/>
        <end position="310"/>
    </location>
</feature>
<dbReference type="PANTHER" id="PTHR21137:SF35">
    <property type="entry name" value="ODORANT RECEPTOR 19A-RELATED"/>
    <property type="match status" value="1"/>
</dbReference>
<dbReference type="EMBL" id="MK248999">
    <property type="protein sequence ID" value="QGW45413.1"/>
    <property type="molecule type" value="mRNA"/>
</dbReference>
<dbReference type="PANTHER" id="PTHR21137">
    <property type="entry name" value="ODORANT RECEPTOR"/>
    <property type="match status" value="1"/>
</dbReference>
<dbReference type="GO" id="GO:0004984">
    <property type="term" value="F:olfactory receptor activity"/>
    <property type="evidence" value="ECO:0007669"/>
    <property type="project" value="InterPro"/>
</dbReference>
<evidence type="ECO:0000256" key="6">
    <source>
        <dbReference type="ARBA" id="ARBA00022989"/>
    </source>
</evidence>
<evidence type="ECO:0000256" key="8">
    <source>
        <dbReference type="ARBA" id="ARBA00023170"/>
    </source>
</evidence>
<comment type="similarity">
    <text evidence="10">Belongs to the insect chemoreceptor superfamily. Heteromeric odorant receptor channel (TC 1.A.69) family.</text>
</comment>
<reference evidence="11" key="1">
    <citation type="submission" date="2018-11" db="EMBL/GenBank/DDBJ databases">
        <authorList>
            <person name="Zhao Y."/>
            <person name="Mu W."/>
            <person name="Zhou C."/>
        </authorList>
    </citation>
    <scope>NUCLEOTIDE SEQUENCE</scope>
</reference>
<keyword evidence="5 10" id="KW-0552">Olfaction</keyword>
<evidence type="ECO:0000256" key="5">
    <source>
        <dbReference type="ARBA" id="ARBA00022725"/>
    </source>
</evidence>
<keyword evidence="4 10" id="KW-0812">Transmembrane</keyword>
<keyword evidence="3 10" id="KW-0716">Sensory transduction</keyword>
<feature type="transmembrane region" description="Helical" evidence="10">
    <location>
        <begin position="181"/>
        <end position="202"/>
    </location>
</feature>
<feature type="transmembrane region" description="Helical" evidence="10">
    <location>
        <begin position="35"/>
        <end position="57"/>
    </location>
</feature>
<dbReference type="GO" id="GO:0005549">
    <property type="term" value="F:odorant binding"/>
    <property type="evidence" value="ECO:0007669"/>
    <property type="project" value="InterPro"/>
</dbReference>
<feature type="transmembrane region" description="Helical" evidence="10">
    <location>
        <begin position="262"/>
        <end position="284"/>
    </location>
</feature>
<keyword evidence="8 10" id="KW-0675">Receptor</keyword>
<evidence type="ECO:0000256" key="10">
    <source>
        <dbReference type="RuleBase" id="RU351113"/>
    </source>
</evidence>
<dbReference type="AlphaFoldDB" id="A0A6B9C9H0"/>
<comment type="subcellular location">
    <subcellularLocation>
        <location evidence="1 10">Cell membrane</location>
        <topology evidence="1 10">Multi-pass membrane protein</topology>
    </subcellularLocation>
</comment>
<keyword evidence="7 10" id="KW-0472">Membrane</keyword>
<evidence type="ECO:0000256" key="3">
    <source>
        <dbReference type="ARBA" id="ARBA00022606"/>
    </source>
</evidence>
<comment type="caution">
    <text evidence="10">Lacks conserved residue(s) required for the propagation of feature annotation.</text>
</comment>
<dbReference type="GO" id="GO:0007165">
    <property type="term" value="P:signal transduction"/>
    <property type="evidence" value="ECO:0007669"/>
    <property type="project" value="UniProtKB-KW"/>
</dbReference>
<keyword evidence="9 10" id="KW-0807">Transducer</keyword>
<feature type="transmembrane region" description="Helical" evidence="10">
    <location>
        <begin position="117"/>
        <end position="138"/>
    </location>
</feature>
<organism evidence="11">
    <name type="scientific">Bradysia odoriphaga</name>
    <dbReference type="NCBI Taxonomy" id="1564500"/>
    <lineage>
        <taxon>Eukaryota</taxon>
        <taxon>Metazoa</taxon>
        <taxon>Ecdysozoa</taxon>
        <taxon>Arthropoda</taxon>
        <taxon>Hexapoda</taxon>
        <taxon>Insecta</taxon>
        <taxon>Pterygota</taxon>
        <taxon>Neoptera</taxon>
        <taxon>Endopterygota</taxon>
        <taxon>Diptera</taxon>
        <taxon>Nematocera</taxon>
        <taxon>Sciaroidea</taxon>
        <taxon>Sciaridae</taxon>
        <taxon>Bradysia</taxon>
    </lineage>
</organism>
<dbReference type="Pfam" id="PF02949">
    <property type="entry name" value="7tm_6"/>
    <property type="match status" value="1"/>
</dbReference>
<keyword evidence="6 10" id="KW-1133">Transmembrane helix</keyword>
<name>A0A6B9C9H0_9DIPT</name>
<dbReference type="GO" id="GO:0005886">
    <property type="term" value="C:plasma membrane"/>
    <property type="evidence" value="ECO:0007669"/>
    <property type="project" value="UniProtKB-SubCell"/>
</dbReference>
<protein>
    <recommendedName>
        <fullName evidence="10">Odorant receptor</fullName>
    </recommendedName>
</protein>
<evidence type="ECO:0000313" key="11">
    <source>
        <dbReference type="EMBL" id="QGW45413.1"/>
    </source>
</evidence>
<keyword evidence="2" id="KW-1003">Cell membrane</keyword>
<evidence type="ECO:0000256" key="1">
    <source>
        <dbReference type="ARBA" id="ARBA00004651"/>
    </source>
</evidence>
<evidence type="ECO:0000256" key="7">
    <source>
        <dbReference type="ARBA" id="ARBA00023136"/>
    </source>
</evidence>
<evidence type="ECO:0000256" key="4">
    <source>
        <dbReference type="ARBA" id="ARBA00022692"/>
    </source>
</evidence>
<dbReference type="InterPro" id="IPR004117">
    <property type="entry name" value="7tm6_olfct_rcpt"/>
</dbReference>
<proteinExistence type="evidence at transcript level"/>
<sequence>MEPDDLFYTCVYCWFRKLAKLGGLDIFVDDFKVSLLGYSLISSLYALFLSCVWTIYAYPFDEKLICSTFLAFGCQGVVKFHVFLKNHKEVKAMCDFNLKVYRSNKESSHNKTLLTTAVNIIVFIFKGGISFLIATAILTVLKPSITYLLIGIVEPVIPTYIPMLNENEFSGYVALAAFHTYLLFVFVIGTAAIDFGLMVFVLQSYTLSAIFRNAVDNFNSLVGKNEQDANTIEVRASLRNLILMHMDFVNFTKTLKLTYHEICLVEITMANAIMIVLLYVILILDWFPAYFFMATAFFQVFEYSLLGTIIEIANDKMYKAVCDITLVYLPVAEQRKVNFMILKVQKPHLLTIGGFESLNVETFVAALKRTYSVGMILINSKVQ</sequence>
<evidence type="ECO:0000256" key="2">
    <source>
        <dbReference type="ARBA" id="ARBA00022475"/>
    </source>
</evidence>
<accession>A0A6B9C9H0</accession>